<dbReference type="GO" id="GO:0003724">
    <property type="term" value="F:RNA helicase activity"/>
    <property type="evidence" value="ECO:0007669"/>
    <property type="project" value="UniProtKB-EC"/>
</dbReference>
<dbReference type="InterPro" id="IPR022192">
    <property type="entry name" value="SUV3_C"/>
</dbReference>
<dbReference type="Pfam" id="PF22527">
    <property type="entry name" value="DEXQc_Suv3"/>
    <property type="match status" value="1"/>
</dbReference>
<keyword evidence="12" id="KW-1185">Reference proteome</keyword>
<keyword evidence="3" id="KW-0547">Nucleotide-binding</keyword>
<evidence type="ECO:0000256" key="6">
    <source>
        <dbReference type="ARBA" id="ARBA00022840"/>
    </source>
</evidence>
<dbReference type="SMART" id="SM00490">
    <property type="entry name" value="HELICc"/>
    <property type="match status" value="1"/>
</dbReference>
<dbReference type="InterPro" id="IPR001650">
    <property type="entry name" value="Helicase_C-like"/>
</dbReference>
<evidence type="ECO:0000256" key="5">
    <source>
        <dbReference type="ARBA" id="ARBA00022806"/>
    </source>
</evidence>
<dbReference type="PANTHER" id="PTHR12131">
    <property type="entry name" value="ATP-DEPENDENT RNA AND DNA HELICASE"/>
    <property type="match status" value="1"/>
</dbReference>
<dbReference type="CDD" id="cd17913">
    <property type="entry name" value="DEXQc_Suv3"/>
    <property type="match status" value="1"/>
</dbReference>
<dbReference type="FunFam" id="3.40.50.300:FF:000269">
    <property type="entry name" value="ATP-dependent RNA helicase SUPV3L1, mitochondrial"/>
    <property type="match status" value="1"/>
</dbReference>
<evidence type="ECO:0000259" key="10">
    <source>
        <dbReference type="PROSITE" id="PS51194"/>
    </source>
</evidence>
<proteinExistence type="predicted"/>
<dbReference type="InterPro" id="IPR027417">
    <property type="entry name" value="P-loop_NTPase"/>
</dbReference>
<evidence type="ECO:0000256" key="2">
    <source>
        <dbReference type="ARBA" id="ARBA00012552"/>
    </source>
</evidence>
<name>A0A4P6XHD0_9ASCO</name>
<dbReference type="STRING" id="2163413.A0A4P6XHD0"/>
<keyword evidence="6" id="KW-0067">ATP-binding</keyword>
<dbReference type="InterPro" id="IPR044774">
    <property type="entry name" value="Suv3_DEXQc"/>
</dbReference>
<dbReference type="InterPro" id="IPR055206">
    <property type="entry name" value="DEXQc_SUV3"/>
</dbReference>
<comment type="subcellular location">
    <subcellularLocation>
        <location evidence="1">Mitochondrion</location>
    </subcellularLocation>
</comment>
<keyword evidence="7" id="KW-0809">Transit peptide</keyword>
<comment type="catalytic activity">
    <reaction evidence="9">
        <text>ATP + H2O = ADP + phosphate + H(+)</text>
        <dbReference type="Rhea" id="RHEA:13065"/>
        <dbReference type="ChEBI" id="CHEBI:15377"/>
        <dbReference type="ChEBI" id="CHEBI:15378"/>
        <dbReference type="ChEBI" id="CHEBI:30616"/>
        <dbReference type="ChEBI" id="CHEBI:43474"/>
        <dbReference type="ChEBI" id="CHEBI:456216"/>
        <dbReference type="EC" id="3.6.4.13"/>
    </reaction>
</comment>
<accession>A0A4P6XHD0</accession>
<dbReference type="InterPro" id="IPR050699">
    <property type="entry name" value="RNA-DNA_Helicase"/>
</dbReference>
<keyword evidence="5 11" id="KW-0347">Helicase</keyword>
<dbReference type="EC" id="3.6.4.13" evidence="2"/>
<organism evidence="11 12">
    <name type="scientific">Metschnikowia aff. pulcherrima</name>
    <dbReference type="NCBI Taxonomy" id="2163413"/>
    <lineage>
        <taxon>Eukaryota</taxon>
        <taxon>Fungi</taxon>
        <taxon>Dikarya</taxon>
        <taxon>Ascomycota</taxon>
        <taxon>Saccharomycotina</taxon>
        <taxon>Pichiomycetes</taxon>
        <taxon>Metschnikowiaceae</taxon>
        <taxon>Metschnikowia</taxon>
    </lineage>
</organism>
<dbReference type="PANTHER" id="PTHR12131:SF1">
    <property type="entry name" value="ATP-DEPENDENT RNA HELICASE SUPV3L1, MITOCHONDRIAL-RELATED"/>
    <property type="match status" value="1"/>
</dbReference>
<evidence type="ECO:0000256" key="1">
    <source>
        <dbReference type="ARBA" id="ARBA00004173"/>
    </source>
</evidence>
<dbReference type="EMBL" id="CP034456">
    <property type="protein sequence ID" value="QBM86677.1"/>
    <property type="molecule type" value="Genomic_DNA"/>
</dbReference>
<dbReference type="Proteomes" id="UP000292447">
    <property type="component" value="Chromosome I"/>
</dbReference>
<dbReference type="FunFam" id="3.40.50.300:FF:000957">
    <property type="entry name" value="ATP-dependent RNA helicase SUV3L, mitochondrial"/>
    <property type="match status" value="1"/>
</dbReference>
<reference evidence="12" key="1">
    <citation type="submission" date="2019-03" db="EMBL/GenBank/DDBJ databases">
        <title>Snf2 controls pulcherriminic acid biosynthesis and connects pigmentation and antifungal activity of the yeast Metschnikowia pulcherrima.</title>
        <authorList>
            <person name="Gore-Lloyd D."/>
            <person name="Sumann I."/>
            <person name="Brachmann A.O."/>
            <person name="Schneeberger K."/>
            <person name="Ortiz-Merino R.A."/>
            <person name="Moreno-Beltran M."/>
            <person name="Schlaefli M."/>
            <person name="Kirner P."/>
            <person name="Santos Kron A."/>
            <person name="Wolfe K.H."/>
            <person name="Piel J."/>
            <person name="Ahrens C.H."/>
            <person name="Henk D."/>
            <person name="Freimoser F.M."/>
        </authorList>
    </citation>
    <scope>NUCLEOTIDE SEQUENCE [LARGE SCALE GENOMIC DNA]</scope>
    <source>
        <strain evidence="12">APC 1.2</strain>
    </source>
</reference>
<evidence type="ECO:0000313" key="12">
    <source>
        <dbReference type="Proteomes" id="UP000292447"/>
    </source>
</evidence>
<evidence type="ECO:0000256" key="9">
    <source>
        <dbReference type="ARBA" id="ARBA00047984"/>
    </source>
</evidence>
<evidence type="ECO:0000256" key="7">
    <source>
        <dbReference type="ARBA" id="ARBA00022946"/>
    </source>
</evidence>
<evidence type="ECO:0000256" key="8">
    <source>
        <dbReference type="ARBA" id="ARBA00023128"/>
    </source>
</evidence>
<dbReference type="Gene3D" id="1.20.58.1080">
    <property type="match status" value="1"/>
</dbReference>
<dbReference type="PROSITE" id="PS51194">
    <property type="entry name" value="HELICASE_CTER"/>
    <property type="match status" value="1"/>
</dbReference>
<dbReference type="AlphaFoldDB" id="A0A4P6XHD0"/>
<dbReference type="Gene3D" id="3.40.50.300">
    <property type="entry name" value="P-loop containing nucleotide triphosphate hydrolases"/>
    <property type="match status" value="2"/>
</dbReference>
<evidence type="ECO:0000256" key="4">
    <source>
        <dbReference type="ARBA" id="ARBA00022801"/>
    </source>
</evidence>
<feature type="domain" description="Helicase C-terminal" evidence="10">
    <location>
        <begin position="338"/>
        <end position="528"/>
    </location>
</feature>
<dbReference type="GO" id="GO:0016787">
    <property type="term" value="F:hydrolase activity"/>
    <property type="evidence" value="ECO:0007669"/>
    <property type="project" value="UniProtKB-KW"/>
</dbReference>
<dbReference type="SUPFAM" id="SSF52540">
    <property type="entry name" value="P-loop containing nucleoside triphosphate hydrolases"/>
    <property type="match status" value="1"/>
</dbReference>
<dbReference type="Gene3D" id="1.20.272.40">
    <property type="match status" value="1"/>
</dbReference>
<evidence type="ECO:0000313" key="11">
    <source>
        <dbReference type="EMBL" id="QBM86677.1"/>
    </source>
</evidence>
<protein>
    <recommendedName>
        <fullName evidence="2">RNA helicase</fullName>
        <ecNumber evidence="2">3.6.4.13</ecNumber>
    </recommendedName>
</protein>
<keyword evidence="8" id="KW-0496">Mitochondrion</keyword>
<keyword evidence="4" id="KW-0378">Hydrolase</keyword>
<dbReference type="Pfam" id="PF00271">
    <property type="entry name" value="Helicase_C"/>
    <property type="match status" value="1"/>
</dbReference>
<evidence type="ECO:0000256" key="3">
    <source>
        <dbReference type="ARBA" id="ARBA00022741"/>
    </source>
</evidence>
<dbReference type="Pfam" id="PF12513">
    <property type="entry name" value="SUV3_C"/>
    <property type="match status" value="1"/>
</dbReference>
<dbReference type="GO" id="GO:0005524">
    <property type="term" value="F:ATP binding"/>
    <property type="evidence" value="ECO:0007669"/>
    <property type="project" value="UniProtKB-KW"/>
</dbReference>
<dbReference type="GO" id="GO:0045025">
    <property type="term" value="C:mitochondrial degradosome"/>
    <property type="evidence" value="ECO:0007669"/>
    <property type="project" value="TreeGrafter"/>
</dbReference>
<sequence length="715" mass="81050">MLMNRLRFGIAAKPLGRLYSQTREIARGKSFLRTKASLAAHSDSKPTQAQLEAFTEKSLQDLKLSIRNQGFRYPHERLNNLNHDVSAEIIKRFEKNLRASLHQFHRQNEEAHSKAEVTAMSLTDYFKPRPESTPAIAQLIIMGLLPKDLMDHLGLDSAQTAFSYILAEVFHQQCLESEVLSTHKKEQVESKWDISRPSDWYPEARKMKRKIIMHVGPTNSGKTYTSLQAFAKAKSGYYAGPLRLLAREIYEKLQSQKISCNLITGEEVVPSLDAFGNVAQLSSGTIEMIPLHKKMDICIIDEIQMLADTRRGASWTNAVLGVQAKEVHLCGEESAVELIKKLLETTGEELEIKRYERKGKLTMLTKPVGDLSSLQKGDCLVAFSKRTILDLKCRIENSTQLKAGVIYGALPPEIRSQESAKFNSGEYDVLVASDAIGMGLNLKIKRIVFWASQKFDGTEKVDLSVSSVKQIAGRAGRFSLIDGELEGFVTTFHRKDLSFVTKSMKLPTVDLRKACIWPTTEFWSEYLSNFRAPTPYNVGVNHFYKSLKDKDLKNFFLSEFEDQTQVIQLICSHGLDSRITLEDQLRLAQVPVNLRNAEVEVIKQTLRFFECIADTQSKSVLDLDFLRLSMLGAEPSVHNSSDQILEILTELEKNHKVVLVFMWLSQRWPTIFVDKESASEIKTLIEKRIDEELGCLRIVAKAEAKKPTKKRKTTR</sequence>
<gene>
    <name evidence="11" type="primary">MPUL0A13230</name>
    <name evidence="11" type="ORF">METSCH_A13230</name>
</gene>
<dbReference type="GO" id="GO:0000965">
    <property type="term" value="P:mitochondrial RNA 3'-end processing"/>
    <property type="evidence" value="ECO:0007669"/>
    <property type="project" value="TreeGrafter"/>
</dbReference>
<dbReference type="CDD" id="cd18805">
    <property type="entry name" value="SF2_C_suv3"/>
    <property type="match status" value="1"/>
</dbReference>